<dbReference type="AlphaFoldDB" id="A0A9P9D3R5"/>
<feature type="signal peptide" evidence="6">
    <location>
        <begin position="1"/>
        <end position="18"/>
    </location>
</feature>
<organism evidence="8 9">
    <name type="scientific">Dendryphion nanum</name>
    <dbReference type="NCBI Taxonomy" id="256645"/>
    <lineage>
        <taxon>Eukaryota</taxon>
        <taxon>Fungi</taxon>
        <taxon>Dikarya</taxon>
        <taxon>Ascomycota</taxon>
        <taxon>Pezizomycotina</taxon>
        <taxon>Dothideomycetes</taxon>
        <taxon>Pleosporomycetidae</taxon>
        <taxon>Pleosporales</taxon>
        <taxon>Torulaceae</taxon>
        <taxon>Dendryphion</taxon>
    </lineage>
</organism>
<dbReference type="InterPro" id="IPR002938">
    <property type="entry name" value="FAD-bd"/>
</dbReference>
<keyword evidence="6" id="KW-0732">Signal</keyword>
<dbReference type="InterPro" id="IPR050493">
    <property type="entry name" value="FAD-dep_Monooxygenase_BioMet"/>
</dbReference>
<evidence type="ECO:0000256" key="5">
    <source>
        <dbReference type="ARBA" id="ARBA00023033"/>
    </source>
</evidence>
<feature type="domain" description="FAD-binding" evidence="7">
    <location>
        <begin position="5"/>
        <end position="346"/>
    </location>
</feature>
<evidence type="ECO:0000259" key="7">
    <source>
        <dbReference type="Pfam" id="PF01494"/>
    </source>
</evidence>
<dbReference type="PANTHER" id="PTHR13789:SF238">
    <property type="entry name" value="PUTATIVE (AFU_ORTHOLOGUE AFUA_2G01680)-RELATED"/>
    <property type="match status" value="1"/>
</dbReference>
<dbReference type="Gene3D" id="3.50.50.60">
    <property type="entry name" value="FAD/NAD(P)-binding domain"/>
    <property type="match status" value="1"/>
</dbReference>
<feature type="chain" id="PRO_5040150724" description="FAD-binding domain-containing protein" evidence="6">
    <location>
        <begin position="19"/>
        <end position="425"/>
    </location>
</feature>
<evidence type="ECO:0000256" key="3">
    <source>
        <dbReference type="ARBA" id="ARBA00022827"/>
    </source>
</evidence>
<accession>A0A9P9D3R5</accession>
<dbReference type="SUPFAM" id="SSF51905">
    <property type="entry name" value="FAD/NAD(P)-binding domain"/>
    <property type="match status" value="1"/>
</dbReference>
<dbReference type="EMBL" id="JAGMWT010000022">
    <property type="protein sequence ID" value="KAH7112074.1"/>
    <property type="molecule type" value="Genomic_DNA"/>
</dbReference>
<comment type="similarity">
    <text evidence="1">Belongs to the paxM FAD-dependent monooxygenase family.</text>
</comment>
<keyword evidence="5" id="KW-0503">Monooxygenase</keyword>
<reference evidence="8" key="1">
    <citation type="journal article" date="2021" name="Nat. Commun.">
        <title>Genetic determinants of endophytism in the Arabidopsis root mycobiome.</title>
        <authorList>
            <person name="Mesny F."/>
            <person name="Miyauchi S."/>
            <person name="Thiergart T."/>
            <person name="Pickel B."/>
            <person name="Atanasova L."/>
            <person name="Karlsson M."/>
            <person name="Huettel B."/>
            <person name="Barry K.W."/>
            <person name="Haridas S."/>
            <person name="Chen C."/>
            <person name="Bauer D."/>
            <person name="Andreopoulos W."/>
            <person name="Pangilinan J."/>
            <person name="LaButti K."/>
            <person name="Riley R."/>
            <person name="Lipzen A."/>
            <person name="Clum A."/>
            <person name="Drula E."/>
            <person name="Henrissat B."/>
            <person name="Kohler A."/>
            <person name="Grigoriev I.V."/>
            <person name="Martin F.M."/>
            <person name="Hacquard S."/>
        </authorList>
    </citation>
    <scope>NUCLEOTIDE SEQUENCE</scope>
    <source>
        <strain evidence="8">MPI-CAGE-CH-0243</strain>
    </source>
</reference>
<evidence type="ECO:0000256" key="1">
    <source>
        <dbReference type="ARBA" id="ARBA00007992"/>
    </source>
</evidence>
<sequence>MPLNIVIVGAGLGGLAAAISIKSEQPDHSVQVIESAPELSEVGAGLQVTPNATRLLTRWKIAHILEKQSSSPEIFTIHRYSDGALIGQRENFGKEMIAKYKSPFWDMHRADLQIAMYNRAKTLGVNFRLGATVTTIDLDTPSVALSTGERIESDLIVAADGRPSPPMPTGDLAYRVIIPVADIEDNNLRQYFETPRVALWAGPDCHVICYPLKANSLLNIVLLVPDNLPEGVSRAIGDLKEMQNIFKEWDPRLQTLLSMVPKIDKWKLMHLDELERWYNKESTIVFLGDACHPMLPYLAQGAGSSLEDGAALGVLLSKVHRRADLPKALRMYEHLRKPRSSALQKRSMVQRHTNHLHNGPEQQKRDELLLQQLDEPLPGYPFYWLDPTQQGFVYGYDVYEELEKLGFDSLNVRTTIGENNTQSKV</sequence>
<evidence type="ECO:0000256" key="2">
    <source>
        <dbReference type="ARBA" id="ARBA00022630"/>
    </source>
</evidence>
<evidence type="ECO:0000256" key="6">
    <source>
        <dbReference type="SAM" id="SignalP"/>
    </source>
</evidence>
<keyword evidence="4" id="KW-0560">Oxidoreductase</keyword>
<dbReference type="PANTHER" id="PTHR13789">
    <property type="entry name" value="MONOOXYGENASE"/>
    <property type="match status" value="1"/>
</dbReference>
<keyword evidence="3" id="KW-0274">FAD</keyword>
<evidence type="ECO:0000313" key="8">
    <source>
        <dbReference type="EMBL" id="KAH7112074.1"/>
    </source>
</evidence>
<dbReference type="Proteomes" id="UP000700596">
    <property type="component" value="Unassembled WGS sequence"/>
</dbReference>
<dbReference type="InterPro" id="IPR036188">
    <property type="entry name" value="FAD/NAD-bd_sf"/>
</dbReference>
<dbReference type="SUPFAM" id="SSF54373">
    <property type="entry name" value="FAD-linked reductases, C-terminal domain"/>
    <property type="match status" value="1"/>
</dbReference>
<dbReference type="FunFam" id="3.50.50.60:FF:000115">
    <property type="entry name" value="Salicylate hydroxylase, putative"/>
    <property type="match status" value="1"/>
</dbReference>
<dbReference type="OrthoDB" id="16820at2759"/>
<name>A0A9P9D3R5_9PLEO</name>
<comment type="caution">
    <text evidence="8">The sequence shown here is derived from an EMBL/GenBank/DDBJ whole genome shotgun (WGS) entry which is preliminary data.</text>
</comment>
<keyword evidence="2" id="KW-0285">Flavoprotein</keyword>
<evidence type="ECO:0000256" key="4">
    <source>
        <dbReference type="ARBA" id="ARBA00023002"/>
    </source>
</evidence>
<dbReference type="GO" id="GO:0004497">
    <property type="term" value="F:monooxygenase activity"/>
    <property type="evidence" value="ECO:0007669"/>
    <property type="project" value="UniProtKB-KW"/>
</dbReference>
<proteinExistence type="inferred from homology"/>
<dbReference type="Pfam" id="PF01494">
    <property type="entry name" value="FAD_binding_3"/>
    <property type="match status" value="1"/>
</dbReference>
<gene>
    <name evidence="8" type="ORF">B0J11DRAFT_562444</name>
</gene>
<dbReference type="GO" id="GO:0071949">
    <property type="term" value="F:FAD binding"/>
    <property type="evidence" value="ECO:0007669"/>
    <property type="project" value="InterPro"/>
</dbReference>
<protein>
    <recommendedName>
        <fullName evidence="7">FAD-binding domain-containing protein</fullName>
    </recommendedName>
</protein>
<dbReference type="PRINTS" id="PR00420">
    <property type="entry name" value="RNGMNOXGNASE"/>
</dbReference>
<evidence type="ECO:0000313" key="9">
    <source>
        <dbReference type="Proteomes" id="UP000700596"/>
    </source>
</evidence>
<keyword evidence="9" id="KW-1185">Reference proteome</keyword>